<dbReference type="InterPro" id="IPR029016">
    <property type="entry name" value="GAF-like_dom_sf"/>
</dbReference>
<evidence type="ECO:0000256" key="1">
    <source>
        <dbReference type="ARBA" id="ARBA00023015"/>
    </source>
</evidence>
<dbReference type="Gene3D" id="3.30.450.40">
    <property type="match status" value="1"/>
</dbReference>
<evidence type="ECO:0000313" key="5">
    <source>
        <dbReference type="Proteomes" id="UP000003828"/>
    </source>
</evidence>
<dbReference type="Pfam" id="PF01614">
    <property type="entry name" value="IclR_C"/>
    <property type="match status" value="1"/>
</dbReference>
<dbReference type="InterPro" id="IPR036388">
    <property type="entry name" value="WH-like_DNA-bd_sf"/>
</dbReference>
<dbReference type="STRING" id="1077972.ARGLB_083_00190"/>
<evidence type="ECO:0000259" key="3">
    <source>
        <dbReference type="PROSITE" id="PS51078"/>
    </source>
</evidence>
<organism evidence="4 5">
    <name type="scientific">Arthrobacter globiformis (strain ATCC 8010 / DSM 20124 / JCM 1332 / NBRC 12137 / NCIMB 8907 / NRRL B-2979 / 168)</name>
    <dbReference type="NCBI Taxonomy" id="1077972"/>
    <lineage>
        <taxon>Bacteria</taxon>
        <taxon>Bacillati</taxon>
        <taxon>Actinomycetota</taxon>
        <taxon>Actinomycetes</taxon>
        <taxon>Micrococcales</taxon>
        <taxon>Micrococcaceae</taxon>
        <taxon>Arthrobacter</taxon>
    </lineage>
</organism>
<protein>
    <submittedName>
        <fullName evidence="4">Putative IclR family transcriptional regulator</fullName>
    </submittedName>
</protein>
<dbReference type="GO" id="GO:0003700">
    <property type="term" value="F:DNA-binding transcription factor activity"/>
    <property type="evidence" value="ECO:0007669"/>
    <property type="project" value="TreeGrafter"/>
</dbReference>
<dbReference type="PANTHER" id="PTHR30136:SF34">
    <property type="entry name" value="TRANSCRIPTIONAL REGULATOR"/>
    <property type="match status" value="1"/>
</dbReference>
<dbReference type="InterPro" id="IPR050707">
    <property type="entry name" value="HTH_MetabolicPath_Reg"/>
</dbReference>
<dbReference type="Gene3D" id="1.10.10.10">
    <property type="entry name" value="Winged helix-like DNA-binding domain superfamily/Winged helix DNA-binding domain"/>
    <property type="match status" value="1"/>
</dbReference>
<keyword evidence="1" id="KW-0805">Transcription regulation</keyword>
<dbReference type="GO" id="GO:0003677">
    <property type="term" value="F:DNA binding"/>
    <property type="evidence" value="ECO:0007669"/>
    <property type="project" value="TreeGrafter"/>
</dbReference>
<keyword evidence="5" id="KW-1185">Reference proteome</keyword>
<dbReference type="AlphaFoldDB" id="H0QQN2"/>
<dbReference type="EMBL" id="BAEG01000083">
    <property type="protein sequence ID" value="GAB15133.1"/>
    <property type="molecule type" value="Genomic_DNA"/>
</dbReference>
<dbReference type="PANTHER" id="PTHR30136">
    <property type="entry name" value="HELIX-TURN-HELIX TRANSCRIPTIONAL REGULATOR, ICLR FAMILY"/>
    <property type="match status" value="1"/>
</dbReference>
<dbReference type="Proteomes" id="UP000003828">
    <property type="component" value="Unassembled WGS sequence"/>
</dbReference>
<dbReference type="SUPFAM" id="SSF55781">
    <property type="entry name" value="GAF domain-like"/>
    <property type="match status" value="1"/>
</dbReference>
<reference evidence="4 5" key="1">
    <citation type="submission" date="2011-12" db="EMBL/GenBank/DDBJ databases">
        <title>Whole genome shotgun sequence of Arthrobacter globiformis NBRC 12137.</title>
        <authorList>
            <person name="Miyazawa S."/>
            <person name="Hosoyama A."/>
            <person name="Tsuchikane K."/>
            <person name="Katsumata H."/>
            <person name="Yamazaki S."/>
            <person name="Fujita N."/>
        </authorList>
    </citation>
    <scope>NUCLEOTIDE SEQUENCE [LARGE SCALE GENOMIC DNA]</scope>
    <source>
        <strain evidence="4 5">NBRC 12137</strain>
    </source>
</reference>
<evidence type="ECO:0000256" key="2">
    <source>
        <dbReference type="ARBA" id="ARBA00023163"/>
    </source>
</evidence>
<gene>
    <name evidence="4" type="ORF">ARGLB_083_00190</name>
</gene>
<keyword evidence="2" id="KW-0804">Transcription</keyword>
<dbReference type="InterPro" id="IPR014757">
    <property type="entry name" value="Tscrpt_reg_IclR_C"/>
</dbReference>
<evidence type="ECO:0000313" key="4">
    <source>
        <dbReference type="EMBL" id="GAB15133.1"/>
    </source>
</evidence>
<name>H0QQN2_ARTG1</name>
<accession>H0QQN2</accession>
<feature type="domain" description="IclR-ED" evidence="3">
    <location>
        <begin position="75"/>
        <end position="257"/>
    </location>
</feature>
<sequence>MTRIGPMSKTSSMGRGIMALLAVGSRNAEGLSGGTVADIATDLGKDRSQIARSLRTAQQEGFLLRKDHRTYAVDWSLLTDAQLLSEQRLQTDGATALAGLARETDEGCFLGILSGDSTVTIGEHVPASSNMIGSWLGRPYPAYCSDAGQALLWEASDDEVRTLFSGVAFVRHGPNTPVDAEDFLSRLRAARARGYSIVDEEAEPGLYSVAVPIRDFKGDVVAALQVVGAKARLQPRLEACATALVSWGRWLESMLGQVPLQNVP</sequence>
<dbReference type="PROSITE" id="PS51078">
    <property type="entry name" value="ICLR_ED"/>
    <property type="match status" value="1"/>
</dbReference>
<proteinExistence type="predicted"/>
<comment type="caution">
    <text evidence="4">The sequence shown here is derived from an EMBL/GenBank/DDBJ whole genome shotgun (WGS) entry which is preliminary data.</text>
</comment>
<dbReference type="eggNOG" id="COG1414">
    <property type="taxonomic scope" value="Bacteria"/>
</dbReference>
<dbReference type="GO" id="GO:0045892">
    <property type="term" value="P:negative regulation of DNA-templated transcription"/>
    <property type="evidence" value="ECO:0007669"/>
    <property type="project" value="TreeGrafter"/>
</dbReference>